<dbReference type="AlphaFoldDB" id="G9XAX4"/>
<evidence type="ECO:0000313" key="8">
    <source>
        <dbReference type="EMBL" id="EHL19968.1"/>
    </source>
</evidence>
<dbReference type="PATRIC" id="fig|796940.3.peg.421"/>
<comment type="caution">
    <text evidence="8">The sequence shown here is derived from an EMBL/GenBank/DDBJ whole genome shotgun (WGS) entry which is preliminary data.</text>
</comment>
<evidence type="ECO:0000256" key="1">
    <source>
        <dbReference type="ARBA" id="ARBA00022603"/>
    </source>
</evidence>
<feature type="active site" evidence="5">
    <location>
        <position position="80"/>
    </location>
</feature>
<reference evidence="8 9" key="1">
    <citation type="submission" date="2011-08" db="EMBL/GenBank/DDBJ databases">
        <title>The Genome Sequence of Eubacteriaceae bacterium CM5.</title>
        <authorList>
            <consortium name="The Broad Institute Genome Sequencing Platform"/>
            <person name="Earl A."/>
            <person name="Ward D."/>
            <person name="Feldgarden M."/>
            <person name="Gevers D."/>
            <person name="Sizova M."/>
            <person name="Hazen A."/>
            <person name="Epstein S."/>
            <person name="Young S.K."/>
            <person name="Zeng Q."/>
            <person name="Gargeya S."/>
            <person name="Fitzgerald M."/>
            <person name="Haas B."/>
            <person name="Abouelleil A."/>
            <person name="Alvarado L."/>
            <person name="Arachchi H.M."/>
            <person name="Berlin A."/>
            <person name="Brown A."/>
            <person name="Chapman S.B."/>
            <person name="Chen Z."/>
            <person name="Dunbar C."/>
            <person name="Freedman E."/>
            <person name="Gearin G."/>
            <person name="Gellesch M."/>
            <person name="Goldberg J."/>
            <person name="Griggs A."/>
            <person name="Gujja S."/>
            <person name="Heiman D."/>
            <person name="Howarth C."/>
            <person name="Larson L."/>
            <person name="Lui A."/>
            <person name="MacDonald P.J.P."/>
            <person name="Montmayeur A."/>
            <person name="Murphy C."/>
            <person name="Neiman D."/>
            <person name="Pearson M."/>
            <person name="Priest M."/>
            <person name="Roberts A."/>
            <person name="Saif S."/>
            <person name="Shea T."/>
            <person name="Shenoy N."/>
            <person name="Sisk P."/>
            <person name="Stolte C."/>
            <person name="Sykes S."/>
            <person name="Wortman J."/>
            <person name="Nusbaum C."/>
            <person name="Birren B."/>
        </authorList>
    </citation>
    <scope>NUCLEOTIDE SEQUENCE [LARGE SCALE GENOMIC DNA]</scope>
    <source>
        <strain evidence="8 9">CM5</strain>
    </source>
</reference>
<dbReference type="PROSITE" id="PS00095">
    <property type="entry name" value="C5_MTASE_2"/>
    <property type="match status" value="1"/>
</dbReference>
<dbReference type="Pfam" id="PF00145">
    <property type="entry name" value="DNA_methylase"/>
    <property type="match status" value="1"/>
</dbReference>
<dbReference type="NCBIfam" id="TIGR00675">
    <property type="entry name" value="dcm"/>
    <property type="match status" value="1"/>
</dbReference>
<comment type="catalytic activity">
    <reaction evidence="7">
        <text>a 2'-deoxycytidine in DNA + S-adenosyl-L-methionine = a 5-methyl-2'-deoxycytidine in DNA + S-adenosyl-L-homocysteine + H(+)</text>
        <dbReference type="Rhea" id="RHEA:13681"/>
        <dbReference type="Rhea" id="RHEA-COMP:11369"/>
        <dbReference type="Rhea" id="RHEA-COMP:11370"/>
        <dbReference type="ChEBI" id="CHEBI:15378"/>
        <dbReference type="ChEBI" id="CHEBI:57856"/>
        <dbReference type="ChEBI" id="CHEBI:59789"/>
        <dbReference type="ChEBI" id="CHEBI:85452"/>
        <dbReference type="ChEBI" id="CHEBI:85454"/>
        <dbReference type="EC" id="2.1.1.37"/>
    </reaction>
</comment>
<dbReference type="InterPro" id="IPR029063">
    <property type="entry name" value="SAM-dependent_MTases_sf"/>
</dbReference>
<evidence type="ECO:0000256" key="4">
    <source>
        <dbReference type="ARBA" id="ARBA00022747"/>
    </source>
</evidence>
<dbReference type="HOGENOM" id="CLU_006958_0_6_9"/>
<dbReference type="SUPFAM" id="SSF53335">
    <property type="entry name" value="S-adenosyl-L-methionine-dependent methyltransferases"/>
    <property type="match status" value="1"/>
</dbReference>
<dbReference type="PANTHER" id="PTHR46098:SF1">
    <property type="entry name" value="TRNA (CYTOSINE(38)-C(5))-METHYLTRANSFERASE"/>
    <property type="match status" value="1"/>
</dbReference>
<dbReference type="InterPro" id="IPR031303">
    <property type="entry name" value="C5_meth_CS"/>
</dbReference>
<dbReference type="Proteomes" id="UP000003379">
    <property type="component" value="Unassembled WGS sequence"/>
</dbReference>
<dbReference type="PROSITE" id="PS00094">
    <property type="entry name" value="C5_MTASE_1"/>
    <property type="match status" value="1"/>
</dbReference>
<dbReference type="InterPro" id="IPR001525">
    <property type="entry name" value="C5_MeTfrase"/>
</dbReference>
<dbReference type="GO" id="GO:0032259">
    <property type="term" value="P:methylation"/>
    <property type="evidence" value="ECO:0007669"/>
    <property type="project" value="UniProtKB-KW"/>
</dbReference>
<dbReference type="InterPro" id="IPR018117">
    <property type="entry name" value="C5_DNA_meth_AS"/>
</dbReference>
<dbReference type="InterPro" id="IPR050750">
    <property type="entry name" value="C5-MTase"/>
</dbReference>
<comment type="similarity">
    <text evidence="5 6">Belongs to the class I-like SAM-binding methyltransferase superfamily. C5-methyltransferase family.</text>
</comment>
<dbReference type="PANTHER" id="PTHR46098">
    <property type="entry name" value="TRNA (CYTOSINE(38)-C(5))-METHYLTRANSFERASE"/>
    <property type="match status" value="1"/>
</dbReference>
<sequence>MEVVYIDEVNVLELFGGIGALRKALIRQKIPHKVVDYVEIDKNCVKSYNALYNADFTPKDIVKYHAPNERVDLLMHGSPCQDFSRIGQKKGGVKGTGTRSSLLFETIRIIEEMNIQPKVVLWENVKGVLDKNMRTSFFHYLEEMERLGYESKYKVLNAMDFGIPQKRERIFVVSILGKNNFDFEKLEKIPTKHISEFLEKEVSEIYEVRQKSILSNIQGNTKNINYRGRLKIIDKHAYTISTKQVRVPNSGVIDLGNGKYRYLTERECFRLMGFDDEDFDKLRTLYPQKKGKMSSILYKQAGNSIVVNVIEGIVNRVMVEKYK</sequence>
<proteinExistence type="inferred from homology"/>
<dbReference type="Gene3D" id="3.40.50.150">
    <property type="entry name" value="Vaccinia Virus protein VP39"/>
    <property type="match status" value="1"/>
</dbReference>
<keyword evidence="4" id="KW-0680">Restriction system</keyword>
<gene>
    <name evidence="8" type="ORF">HMPREF9628_01141</name>
</gene>
<organism evidence="8 9">
    <name type="scientific">Peptoanaerobacter stomatis</name>
    <dbReference type="NCBI Taxonomy" id="796937"/>
    <lineage>
        <taxon>Bacteria</taxon>
        <taxon>Bacillati</taxon>
        <taxon>Bacillota</taxon>
        <taxon>Clostridia</taxon>
        <taxon>Peptostreptococcales</taxon>
        <taxon>Filifactoraceae</taxon>
        <taxon>Peptoanaerobacter</taxon>
    </lineage>
</organism>
<dbReference type="PROSITE" id="PS51679">
    <property type="entry name" value="SAM_MT_C5"/>
    <property type="match status" value="1"/>
</dbReference>
<dbReference type="EMBL" id="AFZG01000013">
    <property type="protein sequence ID" value="EHL19968.1"/>
    <property type="molecule type" value="Genomic_DNA"/>
</dbReference>
<keyword evidence="1 5" id="KW-0489">Methyltransferase</keyword>
<keyword evidence="2 5" id="KW-0808">Transferase</keyword>
<dbReference type="PRINTS" id="PR00105">
    <property type="entry name" value="C5METTRFRASE"/>
</dbReference>
<evidence type="ECO:0000313" key="9">
    <source>
        <dbReference type="Proteomes" id="UP000003379"/>
    </source>
</evidence>
<name>G9XAX4_9FIRM</name>
<dbReference type="EC" id="2.1.1.37" evidence="7"/>
<protein>
    <recommendedName>
        <fullName evidence="7">Cytosine-specific methyltransferase</fullName>
        <ecNumber evidence="7">2.1.1.37</ecNumber>
    </recommendedName>
</protein>
<dbReference type="GO" id="GO:0009307">
    <property type="term" value="P:DNA restriction-modification system"/>
    <property type="evidence" value="ECO:0007669"/>
    <property type="project" value="UniProtKB-KW"/>
</dbReference>
<dbReference type="RefSeq" id="WP_009529177.1">
    <property type="nucleotide sequence ID" value="NZ_JH414603.1"/>
</dbReference>
<evidence type="ECO:0000256" key="7">
    <source>
        <dbReference type="RuleBase" id="RU000417"/>
    </source>
</evidence>
<evidence type="ECO:0000256" key="3">
    <source>
        <dbReference type="ARBA" id="ARBA00022691"/>
    </source>
</evidence>
<evidence type="ECO:0000256" key="2">
    <source>
        <dbReference type="ARBA" id="ARBA00022679"/>
    </source>
</evidence>
<evidence type="ECO:0000256" key="6">
    <source>
        <dbReference type="RuleBase" id="RU000416"/>
    </source>
</evidence>
<keyword evidence="3 5" id="KW-0949">S-adenosyl-L-methionine</keyword>
<accession>G9XAX4</accession>
<evidence type="ECO:0000256" key="5">
    <source>
        <dbReference type="PROSITE-ProRule" id="PRU01016"/>
    </source>
</evidence>
<dbReference type="GO" id="GO:0003886">
    <property type="term" value="F:DNA (cytosine-5-)-methyltransferase activity"/>
    <property type="evidence" value="ECO:0007669"/>
    <property type="project" value="UniProtKB-EC"/>
</dbReference>